<evidence type="ECO:0000256" key="9">
    <source>
        <dbReference type="ARBA" id="ARBA00023135"/>
    </source>
</evidence>
<dbReference type="Pfam" id="PF02163">
    <property type="entry name" value="Peptidase_M50"/>
    <property type="match status" value="1"/>
</dbReference>
<gene>
    <name evidence="16" type="ORF">TPSB3V08_LOCUS10065</name>
</gene>
<dbReference type="PRINTS" id="PR00681">
    <property type="entry name" value="RIBOSOMALS1"/>
</dbReference>
<feature type="domain" description="S1 motif" evidence="15">
    <location>
        <begin position="131"/>
        <end position="202"/>
    </location>
</feature>
<dbReference type="SUPFAM" id="SSF50249">
    <property type="entry name" value="Nucleic acid-binding proteins"/>
    <property type="match status" value="4"/>
</dbReference>
<dbReference type="InterPro" id="IPR008915">
    <property type="entry name" value="Peptidase_M50"/>
</dbReference>
<dbReference type="InterPro" id="IPR024930">
    <property type="entry name" value="Skp_dom_sf"/>
</dbReference>
<dbReference type="GO" id="GO:0016020">
    <property type="term" value="C:membrane"/>
    <property type="evidence" value="ECO:0007669"/>
    <property type="project" value="UniProtKB-SubCell"/>
</dbReference>
<evidence type="ECO:0000256" key="6">
    <source>
        <dbReference type="ARBA" id="ARBA00022884"/>
    </source>
</evidence>
<evidence type="ECO:0000256" key="7">
    <source>
        <dbReference type="ARBA" id="ARBA00022989"/>
    </source>
</evidence>
<dbReference type="EMBL" id="OD008635">
    <property type="protein sequence ID" value="CAD7415032.1"/>
    <property type="molecule type" value="Genomic_DNA"/>
</dbReference>
<evidence type="ECO:0000256" key="2">
    <source>
        <dbReference type="ARBA" id="ARBA00005450"/>
    </source>
</evidence>
<sequence>MNNNDPVVNLPVTIRKLSSNKFIEEICQGQFEDQDNALFEDSFVNKIKEGDVVEGVITRINPNDVVVDIGLKSDGRILIKELGCNDEIIIGSKIRVYVERIEDYHGNVVLSREKAIRDEKWNKLEEDTVTRAEVSGVIKRSIKCGFIVDLGDGISAFLPLSHVDLKQVKDAKHLIETEQKFIVLKMDKKQDKENAKISLGVKQLEDSPWQDAESKYPVDSVHKGYVTSIEDYGLFVELRPGIEGLVHSSEITWVKSNLPVSSLVTRGQEVYVKILSIDIAKSRMSLSMKRCVDNPWQVFIKKYPPGSIVSGEVKNNTGSCVSVAFNDSEIDENVEGTIYVKDLSWSKNSSDEIKKYNIGDKIEAKVIRANVNRARIYLGIKQIEYDPLEELIKKVKVGDKIQVIVGFGPEIFGFNDKSGTRWKLSAVPLGGYVKMLGDTNAASVPADQKELTEEEKLYSFHTKPRTAGYYRTPPVIRDVIEGSAAKQAGLLPGYQPQNTKVAIIDSDKVINESLALRNIQQQIKEQNSRLQQEFESELEKLKPSKEEFELLSEEAKKEKTEQFNKHTSPLKVELHGCPLEQKISEMNLVKSEGYSIASLAIVMIDNPLCAATGHRICNDCMNSCIYQKQEPVNVPMIETRILDDVLSLPYGFEIYSLLSRWNPLNFQRSLPRENTGKNVLVVGLGPAGFNLAHHLLNDGHNVIAIDGLKIEPLIDNFQLIKDFEHEKLSERTAERRENFAIYGGIRFGGTITVKDSFNLGFDHIALALGSGKPRMIKIKNMLARGVRMASDFLMSLQLTGALKFDSIANLQVRMPIVVIGAGLTAIDTATEALAYYPIQVEKFLLRYEVLVGKYGKDYVEKDWTEEEREIANEFISHAQLIREKQNGSVVKAMASAKNGYPIISQLLNRVNSFVSVTPARISESYAQLYECCNVRVTFTKKDVIQVADTEIQKKNAWSSVEDLANKEFFNKIKEQFTAKDNLVAVLGSEKSDLNLAVKPPAVIMMVGLQGAGKTTTSGKLALKLKKQKKKVMLASLDIYRPAAQKQLEVLGKQIDVQTLPTVINEGPIAITKRALAAAKNDNYDVLILDTAGRLHIDNNMMNELKAVKEIASPAEVILVADAMIGQDAVNIAKSFNEVIGVTGIILTRVDGDARGGAALSMKMITDCPIKFIACGEKLSDLDDFYPDRIAKRILSMGDVVSLVEKAAEIVGQEEIDKLQKKVKKADPSNMSYRDSFAVSQPLTRDPANKQRDDELLSTPSYRRGISRSR</sequence>
<dbReference type="Gene3D" id="3.40.50.300">
    <property type="entry name" value="P-loop containing nucleotide triphosphate hydrolases"/>
    <property type="match status" value="1"/>
</dbReference>
<protein>
    <recommendedName>
        <fullName evidence="12">signal-recognition-particle GTPase</fullName>
        <ecNumber evidence="12">3.6.5.4</ecNumber>
    </recommendedName>
</protein>
<feature type="region of interest" description="Disordered" evidence="14">
    <location>
        <begin position="1221"/>
        <end position="1269"/>
    </location>
</feature>
<comment type="subcellular location">
    <subcellularLocation>
        <location evidence="1">Membrane</location>
        <topology evidence="1">Multi-pass membrane protein</topology>
    </subcellularLocation>
</comment>
<keyword evidence="6" id="KW-0694">RNA-binding</keyword>
<keyword evidence="7" id="KW-1133">Transmembrane helix</keyword>
<dbReference type="InterPro" id="IPR023753">
    <property type="entry name" value="FAD/NAD-binding_dom"/>
</dbReference>
<evidence type="ECO:0000256" key="11">
    <source>
        <dbReference type="ARBA" id="ARBA00023274"/>
    </source>
</evidence>
<evidence type="ECO:0000313" key="16">
    <source>
        <dbReference type="EMBL" id="CAD7415032.1"/>
    </source>
</evidence>
<accession>A0A7R9DHU7</accession>
<keyword evidence="10" id="KW-0472">Membrane</keyword>
<evidence type="ECO:0000256" key="1">
    <source>
        <dbReference type="ARBA" id="ARBA00004141"/>
    </source>
</evidence>
<evidence type="ECO:0000256" key="14">
    <source>
        <dbReference type="SAM" id="MobiDB-lite"/>
    </source>
</evidence>
<dbReference type="AlphaFoldDB" id="A0A7R9DHU7"/>
<evidence type="ECO:0000256" key="4">
    <source>
        <dbReference type="ARBA" id="ARBA00022741"/>
    </source>
</evidence>
<proteinExistence type="inferred from homology"/>
<dbReference type="CDD" id="cd18539">
    <property type="entry name" value="SRP_G"/>
    <property type="match status" value="1"/>
</dbReference>
<dbReference type="InterPro" id="IPR003593">
    <property type="entry name" value="AAA+_ATPase"/>
</dbReference>
<dbReference type="GO" id="GO:0006508">
    <property type="term" value="P:proteolysis"/>
    <property type="evidence" value="ECO:0007669"/>
    <property type="project" value="InterPro"/>
</dbReference>
<dbReference type="SMART" id="SM00962">
    <property type="entry name" value="SRP54"/>
    <property type="match status" value="1"/>
</dbReference>
<dbReference type="InterPro" id="IPR022941">
    <property type="entry name" value="SRP54"/>
</dbReference>
<feature type="domain" description="S1 motif" evidence="15">
    <location>
        <begin position="219"/>
        <end position="289"/>
    </location>
</feature>
<dbReference type="SMART" id="SM00382">
    <property type="entry name" value="AAA"/>
    <property type="match status" value="1"/>
</dbReference>
<comment type="catalytic activity">
    <reaction evidence="13">
        <text>GTP + H2O = GDP + phosphate + H(+)</text>
        <dbReference type="Rhea" id="RHEA:19669"/>
        <dbReference type="ChEBI" id="CHEBI:15377"/>
        <dbReference type="ChEBI" id="CHEBI:15378"/>
        <dbReference type="ChEBI" id="CHEBI:37565"/>
        <dbReference type="ChEBI" id="CHEBI:43474"/>
        <dbReference type="ChEBI" id="CHEBI:58189"/>
        <dbReference type="EC" id="3.6.5.4"/>
    </reaction>
    <physiologicalReaction direction="left-to-right" evidence="13">
        <dbReference type="Rhea" id="RHEA:19670"/>
    </physiologicalReaction>
</comment>
<dbReference type="GO" id="GO:0003723">
    <property type="term" value="F:RNA binding"/>
    <property type="evidence" value="ECO:0007669"/>
    <property type="project" value="UniProtKB-KW"/>
</dbReference>
<evidence type="ECO:0000256" key="13">
    <source>
        <dbReference type="ARBA" id="ARBA00048157"/>
    </source>
</evidence>
<dbReference type="CDD" id="cd04465">
    <property type="entry name" value="S1_RPS1_repeat_ec2_hs2"/>
    <property type="match status" value="1"/>
</dbReference>
<dbReference type="GO" id="GO:0005525">
    <property type="term" value="F:GTP binding"/>
    <property type="evidence" value="ECO:0007669"/>
    <property type="project" value="UniProtKB-KW"/>
</dbReference>
<dbReference type="InterPro" id="IPR003029">
    <property type="entry name" value="S1_domain"/>
</dbReference>
<evidence type="ECO:0000256" key="10">
    <source>
        <dbReference type="ARBA" id="ARBA00023136"/>
    </source>
</evidence>
<name>A0A7R9DHU7_TIMPO</name>
<comment type="similarity">
    <text evidence="2">Belongs to the GTP-binding SRP family. SRP54 subfamily.</text>
</comment>
<dbReference type="PROSITE" id="PS50126">
    <property type="entry name" value="S1"/>
    <property type="match status" value="4"/>
</dbReference>
<evidence type="ECO:0000256" key="8">
    <source>
        <dbReference type="ARBA" id="ARBA00023134"/>
    </source>
</evidence>
<dbReference type="Gene3D" id="3.50.50.60">
    <property type="entry name" value="FAD/NAD(P)-binding domain"/>
    <property type="match status" value="2"/>
</dbReference>
<feature type="domain" description="S1 motif" evidence="15">
    <location>
        <begin position="306"/>
        <end position="381"/>
    </location>
</feature>
<feature type="compositionally biased region" description="Polar residues" evidence="14">
    <location>
        <begin position="1228"/>
        <end position="1242"/>
    </location>
</feature>
<dbReference type="GO" id="GO:0003924">
    <property type="term" value="F:GTPase activity"/>
    <property type="evidence" value="ECO:0007669"/>
    <property type="project" value="InterPro"/>
</dbReference>
<dbReference type="CDD" id="cd05687">
    <property type="entry name" value="S1_RPS1_repeat_ec1_hs1"/>
    <property type="match status" value="1"/>
</dbReference>
<dbReference type="InterPro" id="IPR035104">
    <property type="entry name" value="Ribosomal_protein_S1-like"/>
</dbReference>
<dbReference type="InterPro" id="IPR009051">
    <property type="entry name" value="Helical_ferredxn"/>
</dbReference>
<dbReference type="SMART" id="SM00316">
    <property type="entry name" value="S1"/>
    <property type="match status" value="4"/>
</dbReference>
<dbReference type="SUPFAM" id="SSF111384">
    <property type="entry name" value="OmpH-like"/>
    <property type="match status" value="1"/>
</dbReference>
<dbReference type="PANTHER" id="PTHR11564">
    <property type="entry name" value="SIGNAL RECOGNITION PARTICLE 54K PROTEIN SRP54"/>
    <property type="match status" value="1"/>
</dbReference>
<evidence type="ECO:0000256" key="12">
    <source>
        <dbReference type="ARBA" id="ARBA00035672"/>
    </source>
</evidence>
<keyword evidence="9" id="KW-0733">Signal recognition particle</keyword>
<keyword evidence="5" id="KW-0378">Hydrolase</keyword>
<dbReference type="GO" id="GO:0016491">
    <property type="term" value="F:oxidoreductase activity"/>
    <property type="evidence" value="ECO:0007669"/>
    <property type="project" value="InterPro"/>
</dbReference>
<dbReference type="GO" id="GO:0005786">
    <property type="term" value="C:signal recognition particle, endoplasmic reticulum targeting"/>
    <property type="evidence" value="ECO:0007669"/>
    <property type="project" value="UniProtKB-KW"/>
</dbReference>
<dbReference type="Pfam" id="PF00575">
    <property type="entry name" value="S1"/>
    <property type="match status" value="4"/>
</dbReference>
<dbReference type="EC" id="3.6.5.4" evidence="12"/>
<organism evidence="16">
    <name type="scientific">Timema poppense</name>
    <name type="common">Walking stick</name>
    <dbReference type="NCBI Taxonomy" id="170557"/>
    <lineage>
        <taxon>Eukaryota</taxon>
        <taxon>Metazoa</taxon>
        <taxon>Ecdysozoa</taxon>
        <taxon>Arthropoda</taxon>
        <taxon>Hexapoda</taxon>
        <taxon>Insecta</taxon>
        <taxon>Pterygota</taxon>
        <taxon>Neoptera</taxon>
        <taxon>Polyneoptera</taxon>
        <taxon>Phasmatodea</taxon>
        <taxon>Timematodea</taxon>
        <taxon>Timematoidea</taxon>
        <taxon>Timematidae</taxon>
        <taxon>Timema</taxon>
    </lineage>
</organism>
<reference evidence="16" key="1">
    <citation type="submission" date="2020-11" db="EMBL/GenBank/DDBJ databases">
        <authorList>
            <person name="Tran Van P."/>
        </authorList>
    </citation>
    <scope>NUCLEOTIDE SEQUENCE</scope>
</reference>
<dbReference type="InterPro" id="IPR012340">
    <property type="entry name" value="NA-bd_OB-fold"/>
</dbReference>
<dbReference type="FunFam" id="3.40.50.300:FF:000022">
    <property type="entry name" value="Signal recognition particle 54 kDa subunit"/>
    <property type="match status" value="1"/>
</dbReference>
<dbReference type="InterPro" id="IPR027417">
    <property type="entry name" value="P-loop_NTPase"/>
</dbReference>
<dbReference type="Pfam" id="PF07992">
    <property type="entry name" value="Pyr_redox_2"/>
    <property type="match status" value="1"/>
</dbReference>
<dbReference type="SUPFAM" id="SSF51971">
    <property type="entry name" value="Nucleotide-binding domain"/>
    <property type="match status" value="1"/>
</dbReference>
<evidence type="ECO:0000256" key="3">
    <source>
        <dbReference type="ARBA" id="ARBA00022692"/>
    </source>
</evidence>
<keyword evidence="3" id="KW-0812">Transmembrane</keyword>
<dbReference type="SUPFAM" id="SSF52540">
    <property type="entry name" value="P-loop containing nucleoside triphosphate hydrolases"/>
    <property type="match status" value="1"/>
</dbReference>
<dbReference type="InterPro" id="IPR000897">
    <property type="entry name" value="SRP54_GTPase_dom"/>
</dbReference>
<keyword evidence="8" id="KW-0342">GTP-binding</keyword>
<keyword evidence="11" id="KW-0687">Ribonucleoprotein</keyword>
<dbReference type="InterPro" id="IPR036188">
    <property type="entry name" value="FAD/NAD-bd_sf"/>
</dbReference>
<dbReference type="Gene3D" id="2.40.50.140">
    <property type="entry name" value="Nucleic acid-binding proteins"/>
    <property type="match status" value="4"/>
</dbReference>
<dbReference type="GO" id="GO:0006614">
    <property type="term" value="P:SRP-dependent cotranslational protein targeting to membrane"/>
    <property type="evidence" value="ECO:0007669"/>
    <property type="project" value="InterPro"/>
</dbReference>
<dbReference type="Gene3D" id="1.10.1060.10">
    <property type="entry name" value="Alpha-helical ferredoxin"/>
    <property type="match status" value="1"/>
</dbReference>
<feature type="domain" description="S1 motif" evidence="15">
    <location>
        <begin position="50"/>
        <end position="113"/>
    </location>
</feature>
<evidence type="ECO:0000259" key="15">
    <source>
        <dbReference type="PROSITE" id="PS50126"/>
    </source>
</evidence>
<dbReference type="PANTHER" id="PTHR11564:SF5">
    <property type="entry name" value="SIGNAL RECOGNITION PARTICLE SUBUNIT SRP54"/>
    <property type="match status" value="1"/>
</dbReference>
<dbReference type="GO" id="GO:0051536">
    <property type="term" value="F:iron-sulfur cluster binding"/>
    <property type="evidence" value="ECO:0007669"/>
    <property type="project" value="InterPro"/>
</dbReference>
<dbReference type="Pfam" id="PF00448">
    <property type="entry name" value="SRP54"/>
    <property type="match status" value="1"/>
</dbReference>
<evidence type="ECO:0000256" key="5">
    <source>
        <dbReference type="ARBA" id="ARBA00022801"/>
    </source>
</evidence>
<keyword evidence="4" id="KW-0547">Nucleotide-binding</keyword>